<evidence type="ECO:0000313" key="2">
    <source>
        <dbReference type="Proteomes" id="UP001157502"/>
    </source>
</evidence>
<proteinExistence type="predicted"/>
<organism evidence="1 2">
    <name type="scientific">Dallia pectoralis</name>
    <name type="common">Alaska blackfish</name>
    <dbReference type="NCBI Taxonomy" id="75939"/>
    <lineage>
        <taxon>Eukaryota</taxon>
        <taxon>Metazoa</taxon>
        <taxon>Chordata</taxon>
        <taxon>Craniata</taxon>
        <taxon>Vertebrata</taxon>
        <taxon>Euteleostomi</taxon>
        <taxon>Actinopterygii</taxon>
        <taxon>Neopterygii</taxon>
        <taxon>Teleostei</taxon>
        <taxon>Protacanthopterygii</taxon>
        <taxon>Esociformes</taxon>
        <taxon>Umbridae</taxon>
        <taxon>Dallia</taxon>
    </lineage>
</organism>
<dbReference type="Proteomes" id="UP001157502">
    <property type="component" value="Chromosome 28"/>
</dbReference>
<name>A0ACC2FG68_DALPE</name>
<dbReference type="EMBL" id="CM055755">
    <property type="protein sequence ID" value="KAJ7990352.1"/>
    <property type="molecule type" value="Genomic_DNA"/>
</dbReference>
<accession>A0ACC2FG68</accession>
<evidence type="ECO:0000313" key="1">
    <source>
        <dbReference type="EMBL" id="KAJ7990352.1"/>
    </source>
</evidence>
<gene>
    <name evidence="1" type="ORF">DPEC_G00299410</name>
</gene>
<keyword evidence="2" id="KW-1185">Reference proteome</keyword>
<protein>
    <submittedName>
        <fullName evidence="1">Uncharacterized protein</fullName>
    </submittedName>
</protein>
<comment type="caution">
    <text evidence="1">The sequence shown here is derived from an EMBL/GenBank/DDBJ whole genome shotgun (WGS) entry which is preliminary data.</text>
</comment>
<reference evidence="1" key="1">
    <citation type="submission" date="2021-05" db="EMBL/GenBank/DDBJ databases">
        <authorList>
            <person name="Pan Q."/>
            <person name="Jouanno E."/>
            <person name="Zahm M."/>
            <person name="Klopp C."/>
            <person name="Cabau C."/>
            <person name="Louis A."/>
            <person name="Berthelot C."/>
            <person name="Parey E."/>
            <person name="Roest Crollius H."/>
            <person name="Montfort J."/>
            <person name="Robinson-Rechavi M."/>
            <person name="Bouchez O."/>
            <person name="Lampietro C."/>
            <person name="Lopez Roques C."/>
            <person name="Donnadieu C."/>
            <person name="Postlethwait J."/>
            <person name="Bobe J."/>
            <person name="Dillon D."/>
            <person name="Chandos A."/>
            <person name="von Hippel F."/>
            <person name="Guiguen Y."/>
        </authorList>
    </citation>
    <scope>NUCLEOTIDE SEQUENCE</scope>
    <source>
        <strain evidence="1">YG-Jan2019</strain>
    </source>
</reference>
<sequence length="69" mass="7365">MGGIKQIRPAADAGYCPGGKGAGADVSTCSCHRRVSLQMLHRKRQCQTDAPPFIFGGRTRSSRKSSVDT</sequence>